<feature type="signal peptide" evidence="2">
    <location>
        <begin position="1"/>
        <end position="16"/>
    </location>
</feature>
<dbReference type="EMBL" id="LAZP02000274">
    <property type="protein sequence ID" value="PFH58622.1"/>
    <property type="molecule type" value="Genomic_DNA"/>
</dbReference>
<evidence type="ECO:0000256" key="2">
    <source>
        <dbReference type="SAM" id="SignalP"/>
    </source>
</evidence>
<comment type="caution">
    <text evidence="3">The sequence shown here is derived from an EMBL/GenBank/DDBJ whole genome shotgun (WGS) entry which is preliminary data.</text>
</comment>
<evidence type="ECO:0000256" key="1">
    <source>
        <dbReference type="SAM" id="MobiDB-lite"/>
    </source>
</evidence>
<organism evidence="3 4">
    <name type="scientific">Ophiocordyceps unilateralis</name>
    <name type="common">Zombie-ant fungus</name>
    <name type="synonym">Torrubia unilateralis</name>
    <dbReference type="NCBI Taxonomy" id="268505"/>
    <lineage>
        <taxon>Eukaryota</taxon>
        <taxon>Fungi</taxon>
        <taxon>Dikarya</taxon>
        <taxon>Ascomycota</taxon>
        <taxon>Pezizomycotina</taxon>
        <taxon>Sordariomycetes</taxon>
        <taxon>Hypocreomycetidae</taxon>
        <taxon>Hypocreales</taxon>
        <taxon>Ophiocordycipitaceae</taxon>
        <taxon>Ophiocordyceps</taxon>
    </lineage>
</organism>
<keyword evidence="4" id="KW-1185">Reference proteome</keyword>
<feature type="chain" id="PRO_5011998739" description="Cyanovirin-N domain-containing protein" evidence="2">
    <location>
        <begin position="17"/>
        <end position="552"/>
    </location>
</feature>
<keyword evidence="2" id="KW-0732">Signal</keyword>
<proteinExistence type="predicted"/>
<evidence type="ECO:0000313" key="3">
    <source>
        <dbReference type="EMBL" id="PFH58622.1"/>
    </source>
</evidence>
<accession>A0A2A9PCI2</accession>
<sequence>MRFSVASILLVGGVLSGMITHDHPVPREFLSSLMENIKIDWGKPPTNDMIMITEKTCGMWFWKCAETKFKVKKTMVRKFPQTPGSWRLMESTPDVKAYFIPRVERGVMNMGEDDIFFSADESTSTVDSNTEGWQIGAQIFGGLGSAGVSVSAANSKSWSAGKSLTKGVSIQTTCRAGYDCRIETWTFHLRVTGYCQLRPVIDCDGEINACRTDWGQECDQFDHFRHRHCLTCDSASPFFHEKCQVQTPILDQAGRPFSRLVRISERIASLGSEGESRRPVAAKAVKFEDGIYQLESGEWYDDKDDTYYGNLDDKWYHKPDVPKPDLTLGATVRRSCKTVPCYREFERLMGGRKMLPEKCRHLHSVPDVSYRADILVFPFQPTCGRMHSLLRLHPNDFRSVCSCIDEERDGGQSCPDCKTSVCYRELIHLHGGSIDALKRQCRNGDLSKAESKNFDLPEFPFESICGQVITFANFKAADFRPVCDCIEANEAIRHSKATSPAHSRREIDGHEDQDMNTESKKPPRSNKKKALWMGGGDIEVEFLDQPPVLNGR</sequence>
<protein>
    <recommendedName>
        <fullName evidence="5">Cyanovirin-N domain-containing protein</fullName>
    </recommendedName>
</protein>
<dbReference type="OrthoDB" id="4928074at2759"/>
<name>A0A2A9PCI2_OPHUN</name>
<feature type="region of interest" description="Disordered" evidence="1">
    <location>
        <begin position="495"/>
        <end position="532"/>
    </location>
</feature>
<dbReference type="Proteomes" id="UP000037136">
    <property type="component" value="Unassembled WGS sequence"/>
</dbReference>
<reference evidence="3 4" key="1">
    <citation type="journal article" date="2015" name="BMC Genomics">
        <title>Gene expression during zombie ant biting behavior reflects the complexity underlying fungal parasitic behavioral manipulation.</title>
        <authorList>
            <person name="de Bekker C."/>
            <person name="Ohm R.A."/>
            <person name="Loreto R.G."/>
            <person name="Sebastian A."/>
            <person name="Albert I."/>
            <person name="Merrow M."/>
            <person name="Brachmann A."/>
            <person name="Hughes D.P."/>
        </authorList>
    </citation>
    <scope>NUCLEOTIDE SEQUENCE [LARGE SCALE GENOMIC DNA]</scope>
    <source>
        <strain evidence="3 4">SC16a</strain>
    </source>
</reference>
<feature type="compositionally biased region" description="Basic and acidic residues" evidence="1">
    <location>
        <begin position="503"/>
        <end position="521"/>
    </location>
</feature>
<dbReference type="AlphaFoldDB" id="A0A2A9PCI2"/>
<reference evidence="3 4" key="2">
    <citation type="journal article" date="2017" name="Sci. Rep.">
        <title>Ant-infecting Ophiocordyceps genomes reveal a high diversity of potential behavioral manipulation genes and a possible major role for enterotoxins.</title>
        <authorList>
            <person name="de Bekker C."/>
            <person name="Ohm R.A."/>
            <person name="Evans H.C."/>
            <person name="Brachmann A."/>
            <person name="Hughes D.P."/>
        </authorList>
    </citation>
    <scope>NUCLEOTIDE SEQUENCE [LARGE SCALE GENOMIC DNA]</scope>
    <source>
        <strain evidence="3 4">SC16a</strain>
    </source>
</reference>
<gene>
    <name evidence="3" type="ORF">XA68_13439</name>
</gene>
<evidence type="ECO:0008006" key="5">
    <source>
        <dbReference type="Google" id="ProtNLM"/>
    </source>
</evidence>
<evidence type="ECO:0000313" key="4">
    <source>
        <dbReference type="Proteomes" id="UP000037136"/>
    </source>
</evidence>